<dbReference type="EMBL" id="CP001798">
    <property type="protein sequence ID" value="ADE16265.1"/>
    <property type="molecule type" value="Genomic_DNA"/>
</dbReference>
<feature type="domain" description="Serine aminopeptidase S33" evidence="1">
    <location>
        <begin position="35"/>
        <end position="156"/>
    </location>
</feature>
<proteinExistence type="predicted"/>
<dbReference type="GO" id="GO:0016787">
    <property type="term" value="F:hydrolase activity"/>
    <property type="evidence" value="ECO:0007669"/>
    <property type="project" value="UniProtKB-KW"/>
</dbReference>
<evidence type="ECO:0000313" key="3">
    <source>
        <dbReference type="Proteomes" id="UP000001844"/>
    </source>
</evidence>
<dbReference type="SUPFAM" id="SSF53474">
    <property type="entry name" value="alpha/beta-Hydrolases"/>
    <property type="match status" value="1"/>
</dbReference>
<evidence type="ECO:0000313" key="2">
    <source>
        <dbReference type="EMBL" id="ADE16265.1"/>
    </source>
</evidence>
<dbReference type="Pfam" id="PF12146">
    <property type="entry name" value="Hydrolase_4"/>
    <property type="match status" value="1"/>
</dbReference>
<dbReference type="OrthoDB" id="249225at2"/>
<dbReference type="InterPro" id="IPR017532">
    <property type="entry name" value="Hydrolase-2_PEP"/>
</dbReference>
<protein>
    <submittedName>
        <fullName evidence="2">Hydrolase, exosortase system type 1 associated</fullName>
    </submittedName>
</protein>
<dbReference type="Proteomes" id="UP000001844">
    <property type="component" value="Chromosome"/>
</dbReference>
<dbReference type="Gene3D" id="3.40.50.1820">
    <property type="entry name" value="alpha/beta hydrolase"/>
    <property type="match status" value="1"/>
</dbReference>
<keyword evidence="3" id="KW-1185">Reference proteome</keyword>
<accession>D5C018</accession>
<dbReference type="AlphaFoldDB" id="D5C018"/>
<sequence>MTDLPPQRHIFFLPGLLGPICAVYYPPAVTSHFPKSAVLHVPAFAEEMNKCRRMVVLQAEKLASTGYGVLVVDLYGTGDSGGEFRDARWEVWKADLDVALGWLRSHGAETIKLWGVRLGGLLALELALQYRDEIRHLMLWQPVVDGRSMLTQFLRLRLAADMMAGSKGERMATLCQRLAGGETVEVAGYELTPELATALERRSFASLDPPVSMAVDWLDVVPSAGRNLSPASQRMVETWRGRGVSVAAAAVVGEAFWTTQEIALAPRLLDETTGRLAA</sequence>
<dbReference type="InterPro" id="IPR050261">
    <property type="entry name" value="FrsA_esterase"/>
</dbReference>
<keyword evidence="2" id="KW-0378">Hydrolase</keyword>
<dbReference type="RefSeq" id="WP_013034114.1">
    <property type="nucleotide sequence ID" value="NC_013960.1"/>
</dbReference>
<gene>
    <name evidence="2" type="ordered locus">Nhal_3215</name>
</gene>
<dbReference type="ESTHER" id="nithn-d5c018">
    <property type="family name" value="Hydrolase-2_PEP"/>
</dbReference>
<dbReference type="InterPro" id="IPR022742">
    <property type="entry name" value="Hydrolase_4"/>
</dbReference>
<dbReference type="InterPro" id="IPR029058">
    <property type="entry name" value="AB_hydrolase_fold"/>
</dbReference>
<dbReference type="PANTHER" id="PTHR22946">
    <property type="entry name" value="DIENELACTONE HYDROLASE DOMAIN-CONTAINING PROTEIN-RELATED"/>
    <property type="match status" value="1"/>
</dbReference>
<reference evidence="3" key="1">
    <citation type="submission" date="2010-04" db="EMBL/GenBank/DDBJ databases">
        <title>Complete genome sequence of Nitrosococcus halophilus Nc4, a salt-adapted, aerobic obligate ammonia-oxidizing sulfur purple bacterium.</title>
        <authorList>
            <consortium name="US DOE Joint Genome Institute"/>
            <person name="Campbell M.A."/>
            <person name="Malfatti S.A."/>
            <person name="Chain P.S.G."/>
            <person name="Heidelberg J.F."/>
            <person name="Ward B.B."/>
            <person name="Klotz M.G."/>
        </authorList>
    </citation>
    <scope>NUCLEOTIDE SEQUENCE [LARGE SCALE GENOMIC DNA]</scope>
    <source>
        <strain evidence="3">Nc4</strain>
    </source>
</reference>
<dbReference type="eggNOG" id="COG1073">
    <property type="taxonomic scope" value="Bacteria"/>
</dbReference>
<dbReference type="HOGENOM" id="CLU_982928_0_0_6"/>
<organism evidence="2 3">
    <name type="scientific">Nitrosococcus halophilus (strain Nc4)</name>
    <dbReference type="NCBI Taxonomy" id="472759"/>
    <lineage>
        <taxon>Bacteria</taxon>
        <taxon>Pseudomonadati</taxon>
        <taxon>Pseudomonadota</taxon>
        <taxon>Gammaproteobacteria</taxon>
        <taxon>Chromatiales</taxon>
        <taxon>Chromatiaceae</taxon>
        <taxon>Nitrosococcus</taxon>
    </lineage>
</organism>
<dbReference type="STRING" id="472759.Nhal_3215"/>
<evidence type="ECO:0000259" key="1">
    <source>
        <dbReference type="Pfam" id="PF12146"/>
    </source>
</evidence>
<name>D5C018_NITHN</name>
<dbReference type="NCBIfam" id="TIGR03101">
    <property type="entry name" value="hydr2_PEP"/>
    <property type="match status" value="1"/>
</dbReference>
<dbReference type="KEGG" id="nhl:Nhal_3215"/>